<evidence type="ECO:0000313" key="1">
    <source>
        <dbReference type="EMBL" id="OGF92715.1"/>
    </source>
</evidence>
<protein>
    <recommendedName>
        <fullName evidence="3">Type II secretion system protein GspI C-terminal domain-containing protein</fullName>
    </recommendedName>
</protein>
<proteinExistence type="predicted"/>
<evidence type="ECO:0000313" key="2">
    <source>
        <dbReference type="Proteomes" id="UP000177334"/>
    </source>
</evidence>
<sequence length="173" mass="18760">MKNLKIKNRHRGFSLLETTVATAILVAAVIGPLTLASSSIRSSSQAKNNLVAASLAQEGMELMRNYRAKNVFEGNSWIAGMGSCSSPAGCQIDATILEIAACGAPCSNLNLNQNSGLYSYDTVALPTIVPTIFIRTINIETVNTNEIKIKVSVAWQELFGLQKFTLEEHLLDW</sequence>
<organism evidence="1 2">
    <name type="scientific">Candidatus Giovannonibacteria bacterium RIFCSPLOWO2_12_FULL_43_26</name>
    <dbReference type="NCBI Taxonomy" id="1798363"/>
    <lineage>
        <taxon>Bacteria</taxon>
        <taxon>Candidatus Giovannoniibacteriota</taxon>
    </lineage>
</organism>
<accession>A0A1F5XXN1</accession>
<evidence type="ECO:0008006" key="3">
    <source>
        <dbReference type="Google" id="ProtNLM"/>
    </source>
</evidence>
<comment type="caution">
    <text evidence="1">The sequence shown here is derived from an EMBL/GenBank/DDBJ whole genome shotgun (WGS) entry which is preliminary data.</text>
</comment>
<dbReference type="EMBL" id="MFIP01000006">
    <property type="protein sequence ID" value="OGF92715.1"/>
    <property type="molecule type" value="Genomic_DNA"/>
</dbReference>
<dbReference type="Proteomes" id="UP000177334">
    <property type="component" value="Unassembled WGS sequence"/>
</dbReference>
<gene>
    <name evidence="1" type="ORF">A3H05_03085</name>
</gene>
<name>A0A1F5XXN1_9BACT</name>
<dbReference type="AlphaFoldDB" id="A0A1F5XXN1"/>
<reference evidence="1 2" key="1">
    <citation type="journal article" date="2016" name="Nat. Commun.">
        <title>Thousands of microbial genomes shed light on interconnected biogeochemical processes in an aquifer system.</title>
        <authorList>
            <person name="Anantharaman K."/>
            <person name="Brown C.T."/>
            <person name="Hug L.A."/>
            <person name="Sharon I."/>
            <person name="Castelle C.J."/>
            <person name="Probst A.J."/>
            <person name="Thomas B.C."/>
            <person name="Singh A."/>
            <person name="Wilkins M.J."/>
            <person name="Karaoz U."/>
            <person name="Brodie E.L."/>
            <person name="Williams K.H."/>
            <person name="Hubbard S.S."/>
            <person name="Banfield J.F."/>
        </authorList>
    </citation>
    <scope>NUCLEOTIDE SEQUENCE [LARGE SCALE GENOMIC DNA]</scope>
</reference>